<accession>A0ABD3P098</accession>
<dbReference type="AlphaFoldDB" id="A0ABD3P098"/>
<dbReference type="Gene3D" id="3.40.800.20">
    <property type="entry name" value="Histone deacetylase domain"/>
    <property type="match status" value="1"/>
</dbReference>
<dbReference type="InterPro" id="IPR037138">
    <property type="entry name" value="His_deacetylse_dom_sf"/>
</dbReference>
<dbReference type="Pfam" id="PF00850">
    <property type="entry name" value="Hist_deacetyl"/>
    <property type="match status" value="1"/>
</dbReference>
<evidence type="ECO:0000313" key="4">
    <source>
        <dbReference type="Proteomes" id="UP001516023"/>
    </source>
</evidence>
<organism evidence="3 4">
    <name type="scientific">Cyclotella cryptica</name>
    <dbReference type="NCBI Taxonomy" id="29204"/>
    <lineage>
        <taxon>Eukaryota</taxon>
        <taxon>Sar</taxon>
        <taxon>Stramenopiles</taxon>
        <taxon>Ochrophyta</taxon>
        <taxon>Bacillariophyta</taxon>
        <taxon>Coscinodiscophyceae</taxon>
        <taxon>Thalassiosirophycidae</taxon>
        <taxon>Stephanodiscales</taxon>
        <taxon>Stephanodiscaceae</taxon>
        <taxon>Cyclotella</taxon>
    </lineage>
</organism>
<keyword evidence="1" id="KW-0812">Transmembrane</keyword>
<evidence type="ECO:0000313" key="3">
    <source>
        <dbReference type="EMBL" id="KAL3781599.1"/>
    </source>
</evidence>
<sequence length="142" mass="15929">MLRRKDPLGVDGSDTFLTTESYNVGVRATGPWIRAVNSALGKDIDVCDAEARDTPTASDKPIGVALTRPPGHHAMYSVANGFCFFKFAMAAAYHAIRQHRNQHMALRLSRDIYKVSFHFNVIRMGVILSLFLLDMMLWIVMN</sequence>
<protein>
    <recommendedName>
        <fullName evidence="2">Histone deacetylase domain-containing protein</fullName>
    </recommendedName>
</protein>
<feature type="transmembrane region" description="Helical" evidence="1">
    <location>
        <begin position="117"/>
        <end position="141"/>
    </location>
</feature>
<evidence type="ECO:0000256" key="1">
    <source>
        <dbReference type="SAM" id="Phobius"/>
    </source>
</evidence>
<feature type="domain" description="Histone deacetylase" evidence="2">
    <location>
        <begin position="12"/>
        <end position="102"/>
    </location>
</feature>
<evidence type="ECO:0000259" key="2">
    <source>
        <dbReference type="Pfam" id="PF00850"/>
    </source>
</evidence>
<name>A0ABD3P098_9STRA</name>
<dbReference type="InterPro" id="IPR023696">
    <property type="entry name" value="Ureohydrolase_dom_sf"/>
</dbReference>
<keyword evidence="4" id="KW-1185">Reference proteome</keyword>
<keyword evidence="1" id="KW-0472">Membrane</keyword>
<gene>
    <name evidence="3" type="ORF">HJC23_007119</name>
</gene>
<feature type="transmembrane region" description="Helical" evidence="1">
    <location>
        <begin position="74"/>
        <end position="96"/>
    </location>
</feature>
<dbReference type="SUPFAM" id="SSF52768">
    <property type="entry name" value="Arginase/deacetylase"/>
    <property type="match status" value="1"/>
</dbReference>
<keyword evidence="1" id="KW-1133">Transmembrane helix</keyword>
<dbReference type="InterPro" id="IPR023801">
    <property type="entry name" value="His_deacetylse_dom"/>
</dbReference>
<dbReference type="EMBL" id="JABMIG020000312">
    <property type="protein sequence ID" value="KAL3781599.1"/>
    <property type="molecule type" value="Genomic_DNA"/>
</dbReference>
<comment type="caution">
    <text evidence="3">The sequence shown here is derived from an EMBL/GenBank/DDBJ whole genome shotgun (WGS) entry which is preliminary data.</text>
</comment>
<reference evidence="3 4" key="1">
    <citation type="journal article" date="2020" name="G3 (Bethesda)">
        <title>Improved Reference Genome for Cyclotella cryptica CCMP332, a Model for Cell Wall Morphogenesis, Salinity Adaptation, and Lipid Production in Diatoms (Bacillariophyta).</title>
        <authorList>
            <person name="Roberts W.R."/>
            <person name="Downey K.M."/>
            <person name="Ruck E.C."/>
            <person name="Traller J.C."/>
            <person name="Alverson A.J."/>
        </authorList>
    </citation>
    <scope>NUCLEOTIDE SEQUENCE [LARGE SCALE GENOMIC DNA]</scope>
    <source>
        <strain evidence="3 4">CCMP332</strain>
    </source>
</reference>
<proteinExistence type="predicted"/>
<dbReference type="Proteomes" id="UP001516023">
    <property type="component" value="Unassembled WGS sequence"/>
</dbReference>